<dbReference type="EMBL" id="VFMO01000001">
    <property type="protein sequence ID" value="TQJ13731.1"/>
    <property type="molecule type" value="Genomic_DNA"/>
</dbReference>
<sequence>MIVVGYNDTPDCERALEWAASEARRSGDKLRVVSATGMPTFADAGAGVMIDRQVIEDGAAEMAKIGAEKASALGASDVEPHHSLGNPAEILVEAAEGARVIVLGSRGRGPVLSALLGSVSYAVAAHAKCPVVVVRADAPSVGPQHPIVVGVDDSKPSQRALAMACEVAAERGAPLHLVAVWSQPAATIAAASYVDGAVLMTAGEGIHEAVEAELRGTAARLRTDHPDLSITAEVIEGDPASALAAEADRVGASMLAIGTRGRGGFRGMMLGSVSHGVLHSAKCPVAIVR</sequence>
<keyword evidence="4" id="KW-1185">Reference proteome</keyword>
<dbReference type="SUPFAM" id="SSF52402">
    <property type="entry name" value="Adenine nucleotide alpha hydrolases-like"/>
    <property type="match status" value="2"/>
</dbReference>
<dbReference type="PANTHER" id="PTHR46553">
    <property type="entry name" value="ADENINE NUCLEOTIDE ALPHA HYDROLASES-LIKE SUPERFAMILY PROTEIN"/>
    <property type="match status" value="1"/>
</dbReference>
<dbReference type="RefSeq" id="WP_141927746.1">
    <property type="nucleotide sequence ID" value="NZ_BAABCI010000002.1"/>
</dbReference>
<proteinExistence type="inferred from homology"/>
<reference evidence="3 4" key="1">
    <citation type="submission" date="2019-06" db="EMBL/GenBank/DDBJ databases">
        <title>Sequencing the genomes of 1000 actinobacteria strains.</title>
        <authorList>
            <person name="Klenk H.-P."/>
        </authorList>
    </citation>
    <scope>NUCLEOTIDE SEQUENCE [LARGE SCALE GENOMIC DNA]</scope>
    <source>
        <strain evidence="3 4">DSM 19828</strain>
    </source>
</reference>
<comment type="similarity">
    <text evidence="1">Belongs to the universal stress protein A family.</text>
</comment>
<dbReference type="AlphaFoldDB" id="A0A542EEH1"/>
<dbReference type="InterPro" id="IPR014729">
    <property type="entry name" value="Rossmann-like_a/b/a_fold"/>
</dbReference>
<evidence type="ECO:0000313" key="3">
    <source>
        <dbReference type="EMBL" id="TQJ13731.1"/>
    </source>
</evidence>
<organism evidence="3 4">
    <name type="scientific">Yimella lutea</name>
    <dbReference type="NCBI Taxonomy" id="587872"/>
    <lineage>
        <taxon>Bacteria</taxon>
        <taxon>Bacillati</taxon>
        <taxon>Actinomycetota</taxon>
        <taxon>Actinomycetes</taxon>
        <taxon>Micrococcales</taxon>
        <taxon>Dermacoccaceae</taxon>
        <taxon>Yimella</taxon>
    </lineage>
</organism>
<dbReference type="CDD" id="cd00293">
    <property type="entry name" value="USP-like"/>
    <property type="match status" value="1"/>
</dbReference>
<comment type="caution">
    <text evidence="3">The sequence shown here is derived from an EMBL/GenBank/DDBJ whole genome shotgun (WGS) entry which is preliminary data.</text>
</comment>
<dbReference type="Gene3D" id="3.40.50.620">
    <property type="entry name" value="HUPs"/>
    <property type="match status" value="2"/>
</dbReference>
<dbReference type="Proteomes" id="UP000320806">
    <property type="component" value="Unassembled WGS sequence"/>
</dbReference>
<dbReference type="PANTHER" id="PTHR46553:SF3">
    <property type="entry name" value="ADENINE NUCLEOTIDE ALPHA HYDROLASES-LIKE SUPERFAMILY PROTEIN"/>
    <property type="match status" value="1"/>
</dbReference>
<dbReference type="CDD" id="cd23659">
    <property type="entry name" value="USP_At3g01520-like"/>
    <property type="match status" value="1"/>
</dbReference>
<dbReference type="InterPro" id="IPR006015">
    <property type="entry name" value="Universal_stress_UspA"/>
</dbReference>
<evidence type="ECO:0000313" key="4">
    <source>
        <dbReference type="Proteomes" id="UP000320806"/>
    </source>
</evidence>
<dbReference type="PRINTS" id="PR01438">
    <property type="entry name" value="UNVRSLSTRESS"/>
</dbReference>
<feature type="domain" description="UspA" evidence="2">
    <location>
        <begin position="146"/>
        <end position="289"/>
    </location>
</feature>
<dbReference type="Pfam" id="PF00582">
    <property type="entry name" value="Usp"/>
    <property type="match status" value="2"/>
</dbReference>
<evidence type="ECO:0000256" key="1">
    <source>
        <dbReference type="ARBA" id="ARBA00008791"/>
    </source>
</evidence>
<feature type="domain" description="UspA" evidence="2">
    <location>
        <begin position="2"/>
        <end position="135"/>
    </location>
</feature>
<evidence type="ECO:0000259" key="2">
    <source>
        <dbReference type="Pfam" id="PF00582"/>
    </source>
</evidence>
<gene>
    <name evidence="3" type="ORF">FB459_1163</name>
</gene>
<accession>A0A542EEH1</accession>
<protein>
    <submittedName>
        <fullName evidence="3">Nucleotide-binding universal stress UspA family protein</fullName>
    </submittedName>
</protein>
<dbReference type="OrthoDB" id="267918at2"/>
<name>A0A542EEH1_9MICO</name>
<dbReference type="InterPro" id="IPR006016">
    <property type="entry name" value="UspA"/>
</dbReference>